<keyword evidence="4" id="KW-0418">Kinase</keyword>
<comment type="similarity">
    <text evidence="1">Belongs to the FGGY kinase family.</text>
</comment>
<keyword evidence="2" id="KW-0119">Carbohydrate metabolism</keyword>
<accession>A0A8J3GSG1</accession>
<dbReference type="InterPro" id="IPR050406">
    <property type="entry name" value="FGGY_Carb_Kinase"/>
</dbReference>
<evidence type="ECO:0000256" key="4">
    <source>
        <dbReference type="ARBA" id="ARBA00022777"/>
    </source>
</evidence>
<gene>
    <name evidence="7" type="ORF">GCM10011600_25130</name>
</gene>
<evidence type="ECO:0000259" key="6">
    <source>
        <dbReference type="Pfam" id="PF02782"/>
    </source>
</evidence>
<dbReference type="PANTHER" id="PTHR43095">
    <property type="entry name" value="SUGAR KINASE"/>
    <property type="match status" value="1"/>
</dbReference>
<evidence type="ECO:0000313" key="8">
    <source>
        <dbReference type="Proteomes" id="UP000617531"/>
    </source>
</evidence>
<evidence type="ECO:0000256" key="2">
    <source>
        <dbReference type="ARBA" id="ARBA00022629"/>
    </source>
</evidence>
<name>A0A8J3GSG1_9MICO</name>
<reference evidence="7" key="2">
    <citation type="submission" date="2020-09" db="EMBL/GenBank/DDBJ databases">
        <authorList>
            <person name="Sun Q."/>
            <person name="Zhou Y."/>
        </authorList>
    </citation>
    <scope>NUCLEOTIDE SEQUENCE</scope>
    <source>
        <strain evidence="7">CGMCC 1.16548</strain>
    </source>
</reference>
<organism evidence="7 8">
    <name type="scientific">Pseudolysinimonas yzui</name>
    <dbReference type="NCBI Taxonomy" id="2708254"/>
    <lineage>
        <taxon>Bacteria</taxon>
        <taxon>Bacillati</taxon>
        <taxon>Actinomycetota</taxon>
        <taxon>Actinomycetes</taxon>
        <taxon>Micrococcales</taxon>
        <taxon>Microbacteriaceae</taxon>
        <taxon>Pseudolysinimonas</taxon>
    </lineage>
</organism>
<evidence type="ECO:0000256" key="1">
    <source>
        <dbReference type="ARBA" id="ARBA00009156"/>
    </source>
</evidence>
<dbReference type="SUPFAM" id="SSF53067">
    <property type="entry name" value="Actin-like ATPase domain"/>
    <property type="match status" value="2"/>
</dbReference>
<dbReference type="InterPro" id="IPR018485">
    <property type="entry name" value="FGGY_C"/>
</dbReference>
<feature type="domain" description="Carbohydrate kinase FGGY N-terminal" evidence="5">
    <location>
        <begin position="3"/>
        <end position="249"/>
    </location>
</feature>
<feature type="domain" description="Carbohydrate kinase FGGY C-terminal" evidence="6">
    <location>
        <begin position="261"/>
        <end position="438"/>
    </location>
</feature>
<dbReference type="Pfam" id="PF00370">
    <property type="entry name" value="FGGY_N"/>
    <property type="match status" value="1"/>
</dbReference>
<dbReference type="PANTHER" id="PTHR43095:SF5">
    <property type="entry name" value="XYLULOSE KINASE"/>
    <property type="match status" value="1"/>
</dbReference>
<evidence type="ECO:0000256" key="3">
    <source>
        <dbReference type="ARBA" id="ARBA00022679"/>
    </source>
</evidence>
<dbReference type="EMBL" id="BNAI01000006">
    <property type="protein sequence ID" value="GHF22930.1"/>
    <property type="molecule type" value="Genomic_DNA"/>
</dbReference>
<dbReference type="InterPro" id="IPR043129">
    <property type="entry name" value="ATPase_NBD"/>
</dbReference>
<dbReference type="PIRSF" id="PIRSF000538">
    <property type="entry name" value="GlpK"/>
    <property type="match status" value="1"/>
</dbReference>
<dbReference type="Gene3D" id="3.30.420.40">
    <property type="match status" value="2"/>
</dbReference>
<keyword evidence="2" id="KW-0859">Xylose metabolism</keyword>
<keyword evidence="8" id="KW-1185">Reference proteome</keyword>
<dbReference type="GO" id="GO:0042732">
    <property type="term" value="P:D-xylose metabolic process"/>
    <property type="evidence" value="ECO:0007669"/>
    <property type="project" value="UniProtKB-KW"/>
</dbReference>
<evidence type="ECO:0000313" key="7">
    <source>
        <dbReference type="EMBL" id="GHF22930.1"/>
    </source>
</evidence>
<sequence length="499" mass="51492">MSLLGIDLGTSGVRAACYDRQGRMLATTSLPTSLVHGRDGIVTTDAEAVATAAESAIRQVIAHPAVLNDPVEAVSFSVQGEAVVPIDREGRALARSPVSMDRRGMQAASDLGDRLGRERVQVITGQPLHPMFSVYKIAAGGPGWSGDEVAGYRCLDGFLAERLGAGPVIDYSMAARTGAFDVTTRTWSEEIIAAVAGRAPWLTMASLPNPVPAGSPIGAISATAAERTGLAVGTVIVAGVHDQAASFLGAGGRAGDSSVFALGTSDCLTVATVARPAGLETTGFASYPLTDELWVTLAGTAAGGWALEWFADLVDQPLEQLFAHPSETPPRLLVLPYFTGSGTLDNDTEARGVIAGLTLTTDHPQLARAFLEATGFELAKILAAFAAAGIPVGAVRAVGSGAANRIALDIRADAAGIDLSPVSGSAAARGAALIAGVGLGVYSGLTALPAVPDADQMTASAPDPRHRAWYDRQRAAFRELYLTLRPLHQSLSHNEETSP</sequence>
<dbReference type="CDD" id="cd07773">
    <property type="entry name" value="ASKHA_NBD_FGGY_FK"/>
    <property type="match status" value="1"/>
</dbReference>
<comment type="caution">
    <text evidence="7">The sequence shown here is derived from an EMBL/GenBank/DDBJ whole genome shotgun (WGS) entry which is preliminary data.</text>
</comment>
<protein>
    <submittedName>
        <fullName evidence="7">Xylulokinase</fullName>
    </submittedName>
</protein>
<dbReference type="AlphaFoldDB" id="A0A8J3GSG1"/>
<dbReference type="Proteomes" id="UP000617531">
    <property type="component" value="Unassembled WGS sequence"/>
</dbReference>
<proteinExistence type="inferred from homology"/>
<dbReference type="Pfam" id="PF02782">
    <property type="entry name" value="FGGY_C"/>
    <property type="match status" value="1"/>
</dbReference>
<reference evidence="7" key="1">
    <citation type="journal article" date="2014" name="Int. J. Syst. Evol. Microbiol.">
        <title>Complete genome sequence of Corynebacterium casei LMG S-19264T (=DSM 44701T), isolated from a smear-ripened cheese.</title>
        <authorList>
            <consortium name="US DOE Joint Genome Institute (JGI-PGF)"/>
            <person name="Walter F."/>
            <person name="Albersmeier A."/>
            <person name="Kalinowski J."/>
            <person name="Ruckert C."/>
        </authorList>
    </citation>
    <scope>NUCLEOTIDE SEQUENCE</scope>
    <source>
        <strain evidence="7">CGMCC 1.16548</strain>
    </source>
</reference>
<evidence type="ECO:0000259" key="5">
    <source>
        <dbReference type="Pfam" id="PF00370"/>
    </source>
</evidence>
<dbReference type="RefSeq" id="WP_191283872.1">
    <property type="nucleotide sequence ID" value="NZ_BNAI01000006.1"/>
</dbReference>
<dbReference type="GO" id="GO:0016301">
    <property type="term" value="F:kinase activity"/>
    <property type="evidence" value="ECO:0007669"/>
    <property type="project" value="UniProtKB-KW"/>
</dbReference>
<dbReference type="InterPro" id="IPR018484">
    <property type="entry name" value="FGGY_N"/>
</dbReference>
<dbReference type="InterPro" id="IPR000577">
    <property type="entry name" value="Carb_kinase_FGGY"/>
</dbReference>
<keyword evidence="3" id="KW-0808">Transferase</keyword>